<dbReference type="GO" id="GO:0046983">
    <property type="term" value="F:protein dimerization activity"/>
    <property type="evidence" value="ECO:0007669"/>
    <property type="project" value="InterPro"/>
</dbReference>
<dbReference type="InterPro" id="IPR056374">
    <property type="entry name" value="DesK/YvfT_N"/>
</dbReference>
<dbReference type="PANTHER" id="PTHR24421:SF63">
    <property type="entry name" value="SENSOR HISTIDINE KINASE DESK"/>
    <property type="match status" value="1"/>
</dbReference>
<dbReference type="SUPFAM" id="SSF55874">
    <property type="entry name" value="ATPase domain of HSP90 chaperone/DNA topoisomerase II/histidine kinase"/>
    <property type="match status" value="1"/>
</dbReference>
<feature type="domain" description="Histidine kinase/HSP90-like ATPase" evidence="7">
    <location>
        <begin position="289"/>
        <end position="378"/>
    </location>
</feature>
<dbReference type="CDD" id="cd16917">
    <property type="entry name" value="HATPase_UhpB-NarQ-NarX-like"/>
    <property type="match status" value="1"/>
</dbReference>
<dbReference type="Gene3D" id="3.30.565.10">
    <property type="entry name" value="Histidine kinase-like ATPase, C-terminal domain"/>
    <property type="match status" value="1"/>
</dbReference>
<name>A0A8J7G8F6_9BACL</name>
<evidence type="ECO:0000313" key="8">
    <source>
        <dbReference type="EMBL" id="MBF4502081.1"/>
    </source>
</evidence>
<feature type="transmembrane region" description="Helical" evidence="6">
    <location>
        <begin position="54"/>
        <end position="79"/>
    </location>
</feature>
<evidence type="ECO:0000256" key="6">
    <source>
        <dbReference type="SAM" id="Phobius"/>
    </source>
</evidence>
<dbReference type="Pfam" id="PF07730">
    <property type="entry name" value="HisKA_3"/>
    <property type="match status" value="1"/>
</dbReference>
<evidence type="ECO:0000256" key="3">
    <source>
        <dbReference type="ARBA" id="ARBA00022679"/>
    </source>
</evidence>
<evidence type="ECO:0000256" key="5">
    <source>
        <dbReference type="ARBA" id="ARBA00023012"/>
    </source>
</evidence>
<dbReference type="InterPro" id="IPR050482">
    <property type="entry name" value="Sensor_HK_TwoCompSys"/>
</dbReference>
<dbReference type="EMBL" id="JADKPV010000008">
    <property type="protein sequence ID" value="MBF4502081.1"/>
    <property type="molecule type" value="Genomic_DNA"/>
</dbReference>
<keyword evidence="4 8" id="KW-0418">Kinase</keyword>
<accession>A0A8J7G8F6</accession>
<dbReference type="EC" id="2.7.13.3" evidence="2"/>
<dbReference type="Pfam" id="PF23540">
    <property type="entry name" value="DesK_N"/>
    <property type="match status" value="1"/>
</dbReference>
<keyword evidence="5" id="KW-0902">Two-component regulatory system</keyword>
<sequence>MEEKGEATLKATNRWFYIVPHSPWMSLYIWIIFCILPFFFIFRASTRLEIGIGIALVLLFFLFHFFAVHAKPGLVYMWISFEMVVHLLLTLIYGYVYLAIFIAFFIGNIRHPVGFYIMYGLHLGFTIIAVVAGFFIDLDLFLPQIPYIIITIIGAILLPFNLYNRNKQENLEGQLEDAKETISALHIIAERERIARDLHDTLGQKLSLIGLKSDLAYRLVPKDIEKAQNEIKDIRETARIALKEVRELVAGMRAITLNEELPRIRQILTAAEMECIIEGDTVIKKLPAIVENVLSMCLKEAVNNVVKHSEASRCTITFIQEPNELVAIVEDDGIGLPPSIARGTGLKGMRERLNFVNGTLQVVSEEGTRLTITVPNVITHQVEEEIV</sequence>
<dbReference type="InterPro" id="IPR003594">
    <property type="entry name" value="HATPase_dom"/>
</dbReference>
<reference evidence="8" key="1">
    <citation type="submission" date="2020-11" db="EMBL/GenBank/DDBJ databases">
        <title>Multidrug resistant novel bacterium Savagea serpentis sp. nov., isolated from the scats of a vine snake (Ahaetulla nasuta).</title>
        <authorList>
            <person name="Venkata Ramana V."/>
            <person name="Vikas Patil S."/>
            <person name="Yogita Lugani V."/>
        </authorList>
    </citation>
    <scope>NUCLEOTIDE SEQUENCE</scope>
    <source>
        <strain evidence="8">SN6</strain>
    </source>
</reference>
<evidence type="ECO:0000313" key="9">
    <source>
        <dbReference type="Proteomes" id="UP000622653"/>
    </source>
</evidence>
<dbReference type="Proteomes" id="UP000622653">
    <property type="component" value="Unassembled WGS sequence"/>
</dbReference>
<dbReference type="InterPro" id="IPR011712">
    <property type="entry name" value="Sig_transdc_His_kin_sub3_dim/P"/>
</dbReference>
<evidence type="ECO:0000256" key="1">
    <source>
        <dbReference type="ARBA" id="ARBA00000085"/>
    </source>
</evidence>
<dbReference type="SMART" id="SM00387">
    <property type="entry name" value="HATPase_c"/>
    <property type="match status" value="1"/>
</dbReference>
<dbReference type="PANTHER" id="PTHR24421">
    <property type="entry name" value="NITRATE/NITRITE SENSOR PROTEIN NARX-RELATED"/>
    <property type="match status" value="1"/>
</dbReference>
<dbReference type="GO" id="GO:0016020">
    <property type="term" value="C:membrane"/>
    <property type="evidence" value="ECO:0007669"/>
    <property type="project" value="InterPro"/>
</dbReference>
<dbReference type="GO" id="GO:0000155">
    <property type="term" value="F:phosphorelay sensor kinase activity"/>
    <property type="evidence" value="ECO:0007669"/>
    <property type="project" value="InterPro"/>
</dbReference>
<comment type="catalytic activity">
    <reaction evidence="1">
        <text>ATP + protein L-histidine = ADP + protein N-phospho-L-histidine.</text>
        <dbReference type="EC" id="2.7.13.3"/>
    </reaction>
</comment>
<dbReference type="Gene3D" id="1.20.5.1930">
    <property type="match status" value="1"/>
</dbReference>
<organism evidence="8 9">
    <name type="scientific">Savagea serpentis</name>
    <dbReference type="NCBI Taxonomy" id="2785297"/>
    <lineage>
        <taxon>Bacteria</taxon>
        <taxon>Bacillati</taxon>
        <taxon>Bacillota</taxon>
        <taxon>Bacilli</taxon>
        <taxon>Bacillales</taxon>
        <taxon>Caryophanaceae</taxon>
        <taxon>Savagea</taxon>
    </lineage>
</organism>
<proteinExistence type="predicted"/>
<dbReference type="AlphaFoldDB" id="A0A8J7G8F6"/>
<keyword evidence="6" id="KW-1133">Transmembrane helix</keyword>
<feature type="transmembrane region" description="Helical" evidence="6">
    <location>
        <begin position="24"/>
        <end position="42"/>
    </location>
</feature>
<evidence type="ECO:0000256" key="4">
    <source>
        <dbReference type="ARBA" id="ARBA00022777"/>
    </source>
</evidence>
<keyword evidence="6" id="KW-0472">Membrane</keyword>
<dbReference type="InterPro" id="IPR036890">
    <property type="entry name" value="HATPase_C_sf"/>
</dbReference>
<comment type="caution">
    <text evidence="8">The sequence shown here is derived from an EMBL/GenBank/DDBJ whole genome shotgun (WGS) entry which is preliminary data.</text>
</comment>
<evidence type="ECO:0000259" key="7">
    <source>
        <dbReference type="SMART" id="SM00387"/>
    </source>
</evidence>
<gene>
    <name evidence="8" type="ORF">IRY55_12000</name>
</gene>
<feature type="transmembrane region" description="Helical" evidence="6">
    <location>
        <begin position="141"/>
        <end position="163"/>
    </location>
</feature>
<evidence type="ECO:0000256" key="2">
    <source>
        <dbReference type="ARBA" id="ARBA00012438"/>
    </source>
</evidence>
<keyword evidence="9" id="KW-1185">Reference proteome</keyword>
<keyword evidence="3" id="KW-0808">Transferase</keyword>
<feature type="transmembrane region" description="Helical" evidence="6">
    <location>
        <begin position="85"/>
        <end position="106"/>
    </location>
</feature>
<feature type="transmembrane region" description="Helical" evidence="6">
    <location>
        <begin position="113"/>
        <end position="135"/>
    </location>
</feature>
<protein>
    <recommendedName>
        <fullName evidence="2">histidine kinase</fullName>
        <ecNumber evidence="2">2.7.13.3</ecNumber>
    </recommendedName>
</protein>
<dbReference type="Pfam" id="PF02518">
    <property type="entry name" value="HATPase_c"/>
    <property type="match status" value="1"/>
</dbReference>
<keyword evidence="6" id="KW-0812">Transmembrane</keyword>